<name>A0A917Q7G9_9HYPH</name>
<dbReference type="GO" id="GO:0032993">
    <property type="term" value="C:protein-DNA complex"/>
    <property type="evidence" value="ECO:0007669"/>
    <property type="project" value="TreeGrafter"/>
</dbReference>
<dbReference type="Pfam" id="PF00730">
    <property type="entry name" value="HhH-GPD"/>
    <property type="match status" value="1"/>
</dbReference>
<dbReference type="InterPro" id="IPR011257">
    <property type="entry name" value="DNA_glycosylase"/>
</dbReference>
<keyword evidence="7" id="KW-1185">Reference proteome</keyword>
<dbReference type="RefSeq" id="WP_188911905.1">
    <property type="nucleotide sequence ID" value="NZ_BMMF01000005.1"/>
</dbReference>
<sequence>MDARLDSEERLRLGLAELVARDPALARALAEGSVPRLRKRPEGLAGLAWIVVGQQVSVASAAAINARLEAAFPEMSAQALLAASDEEMRAVGLSRPKVRTLRAIAEAVASGALPLADLGAMPADQAHARLVSVHGIGPWTADVYLLFCLGHADAFAAGDLALQEAARLVYGLETRPDAKALNAMAEAWRPWRGVAAKLLWAHYRRVTGRAGTGES</sequence>
<evidence type="ECO:0000256" key="3">
    <source>
        <dbReference type="ARBA" id="ARBA00022763"/>
    </source>
</evidence>
<dbReference type="PANTHER" id="PTHR43003:SF13">
    <property type="entry name" value="DNA-3-METHYLADENINE GLYCOSYLASE 2"/>
    <property type="match status" value="1"/>
</dbReference>
<accession>A0A917Q7G9</accession>
<dbReference type="PANTHER" id="PTHR43003">
    <property type="entry name" value="DNA-3-METHYLADENINE GLYCOSYLASE"/>
    <property type="match status" value="1"/>
</dbReference>
<dbReference type="Gene3D" id="1.10.1670.40">
    <property type="match status" value="1"/>
</dbReference>
<protein>
    <recommendedName>
        <fullName evidence="2">DNA-3-methyladenine glycosylase II</fullName>
        <ecNumber evidence="2">3.2.2.21</ecNumber>
    </recommendedName>
</protein>
<evidence type="ECO:0000256" key="1">
    <source>
        <dbReference type="ARBA" id="ARBA00000086"/>
    </source>
</evidence>
<evidence type="ECO:0000256" key="4">
    <source>
        <dbReference type="ARBA" id="ARBA00023204"/>
    </source>
</evidence>
<keyword evidence="6" id="KW-0326">Glycosidase</keyword>
<evidence type="ECO:0000256" key="2">
    <source>
        <dbReference type="ARBA" id="ARBA00012000"/>
    </source>
</evidence>
<keyword evidence="3" id="KW-0227">DNA damage</keyword>
<dbReference type="InterPro" id="IPR051912">
    <property type="entry name" value="Alkylbase_DNA_Glycosylase/TA"/>
</dbReference>
<dbReference type="CDD" id="cd00056">
    <property type="entry name" value="ENDO3c"/>
    <property type="match status" value="1"/>
</dbReference>
<dbReference type="GO" id="GO:0006307">
    <property type="term" value="P:DNA alkylation repair"/>
    <property type="evidence" value="ECO:0007669"/>
    <property type="project" value="TreeGrafter"/>
</dbReference>
<evidence type="ECO:0000259" key="5">
    <source>
        <dbReference type="SMART" id="SM00478"/>
    </source>
</evidence>
<dbReference type="GO" id="GO:0005737">
    <property type="term" value="C:cytoplasm"/>
    <property type="evidence" value="ECO:0007669"/>
    <property type="project" value="TreeGrafter"/>
</dbReference>
<evidence type="ECO:0000313" key="7">
    <source>
        <dbReference type="Proteomes" id="UP000600449"/>
    </source>
</evidence>
<dbReference type="EC" id="3.2.2.21" evidence="2"/>
<organism evidence="6 7">
    <name type="scientific">Salinarimonas ramus</name>
    <dbReference type="NCBI Taxonomy" id="690164"/>
    <lineage>
        <taxon>Bacteria</taxon>
        <taxon>Pseudomonadati</taxon>
        <taxon>Pseudomonadota</taxon>
        <taxon>Alphaproteobacteria</taxon>
        <taxon>Hyphomicrobiales</taxon>
        <taxon>Salinarimonadaceae</taxon>
        <taxon>Salinarimonas</taxon>
    </lineage>
</organism>
<dbReference type="InterPro" id="IPR003265">
    <property type="entry name" value="HhH-GPD_domain"/>
</dbReference>
<comment type="catalytic activity">
    <reaction evidence="1">
        <text>Hydrolysis of alkylated DNA, releasing 3-methyladenine, 3-methylguanine, 7-methylguanine and 7-methyladenine.</text>
        <dbReference type="EC" id="3.2.2.21"/>
    </reaction>
</comment>
<evidence type="ECO:0000313" key="6">
    <source>
        <dbReference type="EMBL" id="GGK31797.1"/>
    </source>
</evidence>
<dbReference type="GO" id="GO:0032131">
    <property type="term" value="F:alkylated DNA binding"/>
    <property type="evidence" value="ECO:0007669"/>
    <property type="project" value="TreeGrafter"/>
</dbReference>
<proteinExistence type="predicted"/>
<gene>
    <name evidence="6" type="primary">alkA</name>
    <name evidence="6" type="ORF">GCM10011322_17970</name>
</gene>
<comment type="caution">
    <text evidence="6">The sequence shown here is derived from an EMBL/GenBank/DDBJ whole genome shotgun (WGS) entry which is preliminary data.</text>
</comment>
<dbReference type="GO" id="GO:0043916">
    <property type="term" value="F:DNA-7-methylguanine glycosylase activity"/>
    <property type="evidence" value="ECO:0007669"/>
    <property type="project" value="TreeGrafter"/>
</dbReference>
<feature type="domain" description="HhH-GPD" evidence="5">
    <location>
        <begin position="52"/>
        <end position="205"/>
    </location>
</feature>
<dbReference type="AlphaFoldDB" id="A0A917Q7G9"/>
<dbReference type="GO" id="GO:0008725">
    <property type="term" value="F:DNA-3-methyladenine glycosylase activity"/>
    <property type="evidence" value="ECO:0007669"/>
    <property type="project" value="TreeGrafter"/>
</dbReference>
<dbReference type="Proteomes" id="UP000600449">
    <property type="component" value="Unassembled WGS sequence"/>
</dbReference>
<dbReference type="SUPFAM" id="SSF48150">
    <property type="entry name" value="DNA-glycosylase"/>
    <property type="match status" value="1"/>
</dbReference>
<dbReference type="Gene3D" id="1.10.340.30">
    <property type="entry name" value="Hypothetical protein, domain 2"/>
    <property type="match status" value="1"/>
</dbReference>
<dbReference type="SMART" id="SM00478">
    <property type="entry name" value="ENDO3c"/>
    <property type="match status" value="1"/>
</dbReference>
<reference evidence="6 7" key="1">
    <citation type="journal article" date="2014" name="Int. J. Syst. Evol. Microbiol.">
        <title>Complete genome sequence of Corynebacterium casei LMG S-19264T (=DSM 44701T), isolated from a smear-ripened cheese.</title>
        <authorList>
            <consortium name="US DOE Joint Genome Institute (JGI-PGF)"/>
            <person name="Walter F."/>
            <person name="Albersmeier A."/>
            <person name="Kalinowski J."/>
            <person name="Ruckert C."/>
        </authorList>
    </citation>
    <scope>NUCLEOTIDE SEQUENCE [LARGE SCALE GENOMIC DNA]</scope>
    <source>
        <strain evidence="6 7">CGMCC 1.9161</strain>
    </source>
</reference>
<keyword evidence="6" id="KW-0378">Hydrolase</keyword>
<dbReference type="EMBL" id="BMMF01000005">
    <property type="protein sequence ID" value="GGK31797.1"/>
    <property type="molecule type" value="Genomic_DNA"/>
</dbReference>
<dbReference type="GO" id="GO:0006285">
    <property type="term" value="P:base-excision repair, AP site formation"/>
    <property type="evidence" value="ECO:0007669"/>
    <property type="project" value="TreeGrafter"/>
</dbReference>
<keyword evidence="4" id="KW-0234">DNA repair</keyword>